<dbReference type="Pfam" id="PF00583">
    <property type="entry name" value="Acetyltransf_1"/>
    <property type="match status" value="1"/>
</dbReference>
<dbReference type="PANTHER" id="PTHR43877:SF2">
    <property type="entry name" value="AMINOALKYLPHOSPHONATE N-ACETYLTRANSFERASE-RELATED"/>
    <property type="match status" value="1"/>
</dbReference>
<evidence type="ECO:0000256" key="1">
    <source>
        <dbReference type="ARBA" id="ARBA00022679"/>
    </source>
</evidence>
<reference evidence="4 5" key="1">
    <citation type="submission" date="2019-04" db="EMBL/GenBank/DDBJ databases">
        <title>Azoarcus nasutitermitis sp. nov. isolated from termite nest.</title>
        <authorList>
            <person name="Lin S.-Y."/>
            <person name="Hameed A."/>
            <person name="Hsu Y.-H."/>
            <person name="Young C.-C."/>
        </authorList>
    </citation>
    <scope>NUCLEOTIDE SEQUENCE [LARGE SCALE GENOMIC DNA]</scope>
    <source>
        <strain evidence="4 5">CC-YHH838</strain>
    </source>
</reference>
<name>A0A4S4ARB5_9RHOO</name>
<proteinExistence type="predicted"/>
<feature type="domain" description="N-acetyltransferase" evidence="3">
    <location>
        <begin position="4"/>
        <end position="163"/>
    </location>
</feature>
<accession>A0A4S4ARB5</accession>
<evidence type="ECO:0000313" key="4">
    <source>
        <dbReference type="EMBL" id="THF62353.1"/>
    </source>
</evidence>
<gene>
    <name evidence="4" type="ORF">E6C76_18715</name>
</gene>
<dbReference type="InterPro" id="IPR050832">
    <property type="entry name" value="Bact_Acetyltransf"/>
</dbReference>
<evidence type="ECO:0000256" key="2">
    <source>
        <dbReference type="ARBA" id="ARBA00023315"/>
    </source>
</evidence>
<keyword evidence="5" id="KW-1185">Reference proteome</keyword>
<keyword evidence="2" id="KW-0012">Acyltransferase</keyword>
<dbReference type="Proteomes" id="UP000308430">
    <property type="component" value="Unassembled WGS sequence"/>
</dbReference>
<dbReference type="RefSeq" id="WP_136349775.1">
    <property type="nucleotide sequence ID" value="NZ_SSOC01000007.1"/>
</dbReference>
<protein>
    <submittedName>
        <fullName evidence="4">GNAT family N-acetyltransferase</fullName>
    </submittedName>
</protein>
<sequence>MSRSVLRPLRVTDLDAVLRVQASAYPPGYHEEAEVFATRLALAPGACWLGEQDGRAAAYVIAHPWADEQPPALHTPLGERPPGGDRVFLHDLAVSPDARGGGLARGLFGKVADWARAQGAREIMLVALADAHGFWLRQGFAADPAPLPAAYGAGACRMRLALAA</sequence>
<dbReference type="EMBL" id="SSOC01000007">
    <property type="protein sequence ID" value="THF62353.1"/>
    <property type="molecule type" value="Genomic_DNA"/>
</dbReference>
<dbReference type="InterPro" id="IPR016181">
    <property type="entry name" value="Acyl_CoA_acyltransferase"/>
</dbReference>
<dbReference type="CDD" id="cd04301">
    <property type="entry name" value="NAT_SF"/>
    <property type="match status" value="1"/>
</dbReference>
<dbReference type="PANTHER" id="PTHR43877">
    <property type="entry name" value="AMINOALKYLPHOSPHONATE N-ACETYLTRANSFERASE-RELATED-RELATED"/>
    <property type="match status" value="1"/>
</dbReference>
<dbReference type="OrthoDB" id="359414at2"/>
<dbReference type="PROSITE" id="PS51186">
    <property type="entry name" value="GNAT"/>
    <property type="match status" value="1"/>
</dbReference>
<evidence type="ECO:0000259" key="3">
    <source>
        <dbReference type="PROSITE" id="PS51186"/>
    </source>
</evidence>
<dbReference type="AlphaFoldDB" id="A0A4S4ARB5"/>
<organism evidence="4 5">
    <name type="scientific">Pseudothauera nasutitermitis</name>
    <dbReference type="NCBI Taxonomy" id="2565930"/>
    <lineage>
        <taxon>Bacteria</taxon>
        <taxon>Pseudomonadati</taxon>
        <taxon>Pseudomonadota</taxon>
        <taxon>Betaproteobacteria</taxon>
        <taxon>Rhodocyclales</taxon>
        <taxon>Zoogloeaceae</taxon>
        <taxon>Pseudothauera</taxon>
    </lineage>
</organism>
<dbReference type="InterPro" id="IPR000182">
    <property type="entry name" value="GNAT_dom"/>
</dbReference>
<dbReference type="SUPFAM" id="SSF55729">
    <property type="entry name" value="Acyl-CoA N-acyltransferases (Nat)"/>
    <property type="match status" value="1"/>
</dbReference>
<evidence type="ECO:0000313" key="5">
    <source>
        <dbReference type="Proteomes" id="UP000308430"/>
    </source>
</evidence>
<dbReference type="GO" id="GO:0016747">
    <property type="term" value="F:acyltransferase activity, transferring groups other than amino-acyl groups"/>
    <property type="evidence" value="ECO:0007669"/>
    <property type="project" value="InterPro"/>
</dbReference>
<comment type="caution">
    <text evidence="4">The sequence shown here is derived from an EMBL/GenBank/DDBJ whole genome shotgun (WGS) entry which is preliminary data.</text>
</comment>
<dbReference type="Gene3D" id="3.40.630.30">
    <property type="match status" value="1"/>
</dbReference>
<keyword evidence="1 4" id="KW-0808">Transferase</keyword>